<name>Q0A884_ALKEH</name>
<dbReference type="eggNOG" id="COG0518">
    <property type="taxonomic scope" value="Bacteria"/>
</dbReference>
<dbReference type="AlphaFoldDB" id="Q0A884"/>
<dbReference type="CDD" id="cd01741">
    <property type="entry name" value="GATase1_1"/>
    <property type="match status" value="1"/>
</dbReference>
<dbReference type="Pfam" id="PF00117">
    <property type="entry name" value="GATase"/>
    <property type="match status" value="1"/>
</dbReference>
<dbReference type="PANTHER" id="PTHR42695">
    <property type="entry name" value="GLUTAMINE AMIDOTRANSFERASE YLR126C-RELATED"/>
    <property type="match status" value="1"/>
</dbReference>
<dbReference type="GO" id="GO:0005829">
    <property type="term" value="C:cytosol"/>
    <property type="evidence" value="ECO:0007669"/>
    <property type="project" value="TreeGrafter"/>
</dbReference>
<evidence type="ECO:0000313" key="2">
    <source>
        <dbReference type="EMBL" id="ABI56953.1"/>
    </source>
</evidence>
<dbReference type="PROSITE" id="PS51273">
    <property type="entry name" value="GATASE_TYPE_1"/>
    <property type="match status" value="1"/>
</dbReference>
<evidence type="ECO:0000259" key="1">
    <source>
        <dbReference type="Pfam" id="PF00117"/>
    </source>
</evidence>
<accession>Q0A884</accession>
<dbReference type="InterPro" id="IPR044992">
    <property type="entry name" value="ChyE-like"/>
</dbReference>
<dbReference type="KEGG" id="aeh:Mlg_1607"/>
<gene>
    <name evidence="2" type="ordered locus">Mlg_1607</name>
</gene>
<dbReference type="Gene3D" id="3.40.50.880">
    <property type="match status" value="1"/>
</dbReference>
<sequence>MDDNLDKPLIILKAGSTFPALAEDEGNFEDWIRHGLGELELPVRVVDPRAQAGLPEPTRLAGVIITGSHGMVTEGEPWLPTAEQWLRALVAGEVPVLGICYGHQLLARAMGGAVDYRERGIEIGTATVHRTEPARADPLFRTLPQAFPAQVVHRQFVRHLPRGAVVLARSGVEPHHAFRIGARAWGVQFHPEFSPEVMRRYIEFVTPQLQMEDQDPDRLLHEVRATPAASRLLPRFGALAAAWALCGERRQANPAASA</sequence>
<dbReference type="InterPro" id="IPR029062">
    <property type="entry name" value="Class_I_gatase-like"/>
</dbReference>
<dbReference type="OrthoDB" id="9813383at2"/>
<feature type="domain" description="Glutamine amidotransferase" evidence="1">
    <location>
        <begin position="27"/>
        <end position="201"/>
    </location>
</feature>
<reference evidence="3" key="1">
    <citation type="submission" date="2006-08" db="EMBL/GenBank/DDBJ databases">
        <title>Complete sequence of Alkalilimnicola ehrilichei MLHE-1.</title>
        <authorList>
            <person name="Copeland A."/>
            <person name="Lucas S."/>
            <person name="Lapidus A."/>
            <person name="Barry K."/>
            <person name="Detter J.C."/>
            <person name="Glavina del Rio T."/>
            <person name="Hammon N."/>
            <person name="Israni S."/>
            <person name="Dalin E."/>
            <person name="Tice H."/>
            <person name="Pitluck S."/>
            <person name="Sims D."/>
            <person name="Brettin T."/>
            <person name="Bruce D."/>
            <person name="Han C."/>
            <person name="Tapia R."/>
            <person name="Gilna P."/>
            <person name="Schmutz J."/>
            <person name="Larimer F."/>
            <person name="Land M."/>
            <person name="Hauser L."/>
            <person name="Kyrpides N."/>
            <person name="Mikhailova N."/>
            <person name="Oremland R.S."/>
            <person name="Hoeft S.E."/>
            <person name="Switzer-Blum J."/>
            <person name="Kulp T."/>
            <person name="King G."/>
            <person name="Tabita R."/>
            <person name="Witte B."/>
            <person name="Santini J.M."/>
            <person name="Basu P."/>
            <person name="Hollibaugh J.T."/>
            <person name="Xie G."/>
            <person name="Stolz J.F."/>
            <person name="Richardson P."/>
        </authorList>
    </citation>
    <scope>NUCLEOTIDE SEQUENCE [LARGE SCALE GENOMIC DNA]</scope>
    <source>
        <strain evidence="3">ATCC BAA-1101 / DSM 17681 / MLHE-1</strain>
    </source>
</reference>
<keyword evidence="2" id="KW-0315">Glutamine amidotransferase</keyword>
<dbReference type="Proteomes" id="UP000001962">
    <property type="component" value="Chromosome"/>
</dbReference>
<dbReference type="GO" id="GO:0016740">
    <property type="term" value="F:transferase activity"/>
    <property type="evidence" value="ECO:0007669"/>
    <property type="project" value="UniProtKB-KW"/>
</dbReference>
<organism evidence="2 3">
    <name type="scientific">Alkalilimnicola ehrlichii (strain ATCC BAA-1101 / DSM 17681 / MLHE-1)</name>
    <dbReference type="NCBI Taxonomy" id="187272"/>
    <lineage>
        <taxon>Bacteria</taxon>
        <taxon>Pseudomonadati</taxon>
        <taxon>Pseudomonadota</taxon>
        <taxon>Gammaproteobacteria</taxon>
        <taxon>Chromatiales</taxon>
        <taxon>Ectothiorhodospiraceae</taxon>
        <taxon>Alkalilimnicola</taxon>
    </lineage>
</organism>
<dbReference type="InterPro" id="IPR017926">
    <property type="entry name" value="GATASE"/>
</dbReference>
<dbReference type="NCBIfam" id="NF006562">
    <property type="entry name" value="PRK09065.1"/>
    <property type="match status" value="1"/>
</dbReference>
<proteinExistence type="predicted"/>
<protein>
    <submittedName>
        <fullName evidence="2">Glutamine amidotransferase class-I</fullName>
    </submittedName>
</protein>
<dbReference type="PANTHER" id="PTHR42695:SF5">
    <property type="entry name" value="GLUTAMINE AMIDOTRANSFERASE YLR126C-RELATED"/>
    <property type="match status" value="1"/>
</dbReference>
<dbReference type="RefSeq" id="WP_011629347.1">
    <property type="nucleotide sequence ID" value="NC_008340.1"/>
</dbReference>
<evidence type="ECO:0000313" key="3">
    <source>
        <dbReference type="Proteomes" id="UP000001962"/>
    </source>
</evidence>
<keyword evidence="2" id="KW-0808">Transferase</keyword>
<dbReference type="HOGENOM" id="CLU_054974_4_1_6"/>
<dbReference type="SUPFAM" id="SSF52317">
    <property type="entry name" value="Class I glutamine amidotransferase-like"/>
    <property type="match status" value="1"/>
</dbReference>
<keyword evidence="3" id="KW-1185">Reference proteome</keyword>
<dbReference type="EMBL" id="CP000453">
    <property type="protein sequence ID" value="ABI56953.1"/>
    <property type="molecule type" value="Genomic_DNA"/>
</dbReference>